<dbReference type="GO" id="GO:0102758">
    <property type="term" value="F:very-long-chain enoyl-CoA reductase activity"/>
    <property type="evidence" value="ECO:0007669"/>
    <property type="project" value="UniProtKB-EC"/>
</dbReference>
<comment type="similarity">
    <text evidence="3">Belongs to the steroid 5-alpha reductase family.</text>
</comment>
<evidence type="ECO:0000256" key="6">
    <source>
        <dbReference type="ARBA" id="ARBA00022692"/>
    </source>
</evidence>
<dbReference type="GO" id="GO:0042761">
    <property type="term" value="P:very long-chain fatty acid biosynthetic process"/>
    <property type="evidence" value="ECO:0007669"/>
    <property type="project" value="TreeGrafter"/>
</dbReference>
<dbReference type="Gene3D" id="1.20.120.1630">
    <property type="match status" value="1"/>
</dbReference>
<comment type="subcellular location">
    <subcellularLocation>
        <location evidence="1">Endoplasmic reticulum membrane</location>
        <topology evidence="1">Multi-pass membrane protein</topology>
    </subcellularLocation>
</comment>
<dbReference type="PROSITE" id="PS50053">
    <property type="entry name" value="UBIQUITIN_2"/>
    <property type="match status" value="1"/>
</dbReference>
<dbReference type="PANTHER" id="PTHR10556:SF28">
    <property type="entry name" value="VERY-LONG-CHAIN ENOYL-COA REDUCTASE"/>
    <property type="match status" value="1"/>
</dbReference>
<evidence type="ECO:0000256" key="7">
    <source>
        <dbReference type="ARBA" id="ARBA00022824"/>
    </source>
</evidence>
<evidence type="ECO:0000256" key="11">
    <source>
        <dbReference type="ARBA" id="ARBA00023002"/>
    </source>
</evidence>
<dbReference type="PROSITE" id="PS50244">
    <property type="entry name" value="S5A_REDUCTASE"/>
    <property type="match status" value="1"/>
</dbReference>
<dbReference type="STRING" id="1314783.A0A165TAX9"/>
<dbReference type="EC" id="1.3.1.93" evidence="4"/>
<evidence type="ECO:0000256" key="4">
    <source>
        <dbReference type="ARBA" id="ARBA00012530"/>
    </source>
</evidence>
<feature type="transmembrane region" description="Helical" evidence="15">
    <location>
        <begin position="260"/>
        <end position="281"/>
    </location>
</feature>
<dbReference type="InterPro" id="IPR039357">
    <property type="entry name" value="SRD5A/TECR"/>
</dbReference>
<evidence type="ECO:0000256" key="15">
    <source>
        <dbReference type="SAM" id="Phobius"/>
    </source>
</evidence>
<evidence type="ECO:0000313" key="17">
    <source>
        <dbReference type="EMBL" id="KZT73171.1"/>
    </source>
</evidence>
<evidence type="ECO:0000256" key="5">
    <source>
        <dbReference type="ARBA" id="ARBA00022516"/>
    </source>
</evidence>
<dbReference type="InterPro" id="IPR000626">
    <property type="entry name" value="Ubiquitin-like_dom"/>
</dbReference>
<dbReference type="InterPro" id="IPR001104">
    <property type="entry name" value="3-oxo-5_a-steroid_4-DH_C"/>
</dbReference>
<dbReference type="EMBL" id="KV429038">
    <property type="protein sequence ID" value="KZT73171.1"/>
    <property type="molecule type" value="Genomic_DNA"/>
</dbReference>
<proteinExistence type="inferred from homology"/>
<evidence type="ECO:0000256" key="8">
    <source>
        <dbReference type="ARBA" id="ARBA00022832"/>
    </source>
</evidence>
<comment type="pathway">
    <text evidence="2">Lipid metabolism; fatty acid biosynthesis.</text>
</comment>
<dbReference type="GO" id="GO:0005789">
    <property type="term" value="C:endoplasmic reticulum membrane"/>
    <property type="evidence" value="ECO:0007669"/>
    <property type="project" value="UniProtKB-SubCell"/>
</dbReference>
<keyword evidence="18" id="KW-1185">Reference proteome</keyword>
<evidence type="ECO:0000259" key="16">
    <source>
        <dbReference type="PROSITE" id="PS50053"/>
    </source>
</evidence>
<evidence type="ECO:0000256" key="1">
    <source>
        <dbReference type="ARBA" id="ARBA00004477"/>
    </source>
</evidence>
<reference evidence="17 18" key="1">
    <citation type="journal article" date="2016" name="Mol. Biol. Evol.">
        <title>Comparative Genomics of Early-Diverging Mushroom-Forming Fungi Provides Insights into the Origins of Lignocellulose Decay Capabilities.</title>
        <authorList>
            <person name="Nagy L.G."/>
            <person name="Riley R."/>
            <person name="Tritt A."/>
            <person name="Adam C."/>
            <person name="Daum C."/>
            <person name="Floudas D."/>
            <person name="Sun H."/>
            <person name="Yadav J.S."/>
            <person name="Pangilinan J."/>
            <person name="Larsson K.H."/>
            <person name="Matsuura K."/>
            <person name="Barry K."/>
            <person name="Labutti K."/>
            <person name="Kuo R."/>
            <person name="Ohm R.A."/>
            <person name="Bhattacharya S.S."/>
            <person name="Shirouzu T."/>
            <person name="Yoshinaga Y."/>
            <person name="Martin F.M."/>
            <person name="Grigoriev I.V."/>
            <person name="Hibbett D.S."/>
        </authorList>
    </citation>
    <scope>NUCLEOTIDE SEQUENCE [LARGE SCALE GENOMIC DNA]</scope>
    <source>
        <strain evidence="17 18">L-15889</strain>
    </source>
</reference>
<gene>
    <name evidence="17" type="ORF">DAEQUDRAFT_722297</name>
</gene>
<keyword evidence="11" id="KW-0560">Oxidoreductase</keyword>
<keyword evidence="13 15" id="KW-0472">Membrane</keyword>
<keyword evidence="10 15" id="KW-1133">Transmembrane helix</keyword>
<evidence type="ECO:0000313" key="18">
    <source>
        <dbReference type="Proteomes" id="UP000076727"/>
    </source>
</evidence>
<dbReference type="Proteomes" id="UP000076727">
    <property type="component" value="Unassembled WGS sequence"/>
</dbReference>
<dbReference type="OrthoDB" id="540503at2759"/>
<evidence type="ECO:0000256" key="9">
    <source>
        <dbReference type="ARBA" id="ARBA00022857"/>
    </source>
</evidence>
<dbReference type="InterPro" id="IPR029071">
    <property type="entry name" value="Ubiquitin-like_domsf"/>
</dbReference>
<dbReference type="Pfam" id="PF02544">
    <property type="entry name" value="Steroid_dh"/>
    <property type="match status" value="1"/>
</dbReference>
<dbReference type="InterPro" id="IPR049127">
    <property type="entry name" value="TECR-like_N"/>
</dbReference>
<accession>A0A165TAX9</accession>
<keyword evidence="7" id="KW-0256">Endoplasmic reticulum</keyword>
<evidence type="ECO:0000256" key="3">
    <source>
        <dbReference type="ARBA" id="ARBA00007742"/>
    </source>
</evidence>
<dbReference type="AlphaFoldDB" id="A0A165TAX9"/>
<protein>
    <recommendedName>
        <fullName evidence="4">very-long-chain enoyl-CoA reductase</fullName>
        <ecNumber evidence="4">1.3.1.93</ecNumber>
    </recommendedName>
</protein>
<organism evidence="17 18">
    <name type="scientific">Daedalea quercina L-15889</name>
    <dbReference type="NCBI Taxonomy" id="1314783"/>
    <lineage>
        <taxon>Eukaryota</taxon>
        <taxon>Fungi</taxon>
        <taxon>Dikarya</taxon>
        <taxon>Basidiomycota</taxon>
        <taxon>Agaricomycotina</taxon>
        <taxon>Agaricomycetes</taxon>
        <taxon>Polyporales</taxon>
        <taxon>Fomitopsis</taxon>
    </lineage>
</organism>
<keyword evidence="6 15" id="KW-0812">Transmembrane</keyword>
<evidence type="ECO:0000256" key="10">
    <source>
        <dbReference type="ARBA" id="ARBA00022989"/>
    </source>
</evidence>
<evidence type="ECO:0000256" key="2">
    <source>
        <dbReference type="ARBA" id="ARBA00005194"/>
    </source>
</evidence>
<feature type="transmembrane region" description="Helical" evidence="15">
    <location>
        <begin position="167"/>
        <end position="183"/>
    </location>
</feature>
<keyword evidence="14" id="KW-0275">Fatty acid biosynthesis</keyword>
<keyword evidence="12" id="KW-0443">Lipid metabolism</keyword>
<sequence>MVSITLSAAGRVPLARGLPVTLTFDDKSLEDVTVADVKSAVAAKFPKFSTSRQKLSLKGEKKALADESSLQDAGIQDGDELAVKDLGPQLGWRTVYLIEYAGPLFIHPLFYHYQTVYGGPPVKHSRLQEMVYMMIMLHFIKREWETLFVHRFSHGTMPFRNIFRNSAHYWLLSGVLLASVIYSPAYSYYSPFIIGTAREKPKFLLGCVALWAFAELSNLSAHLTLRSLRPEGSKKRAIPYGYGFSLVSFPNYFFEILSWVTIAIMTGSYAAWLFVAVGAFIMSKWAIKKHKAYKREFGEAYPRDRKAIIPFIL</sequence>
<keyword evidence="8" id="KW-0276">Fatty acid metabolism</keyword>
<evidence type="ECO:0000256" key="14">
    <source>
        <dbReference type="ARBA" id="ARBA00023160"/>
    </source>
</evidence>
<evidence type="ECO:0000256" key="12">
    <source>
        <dbReference type="ARBA" id="ARBA00023098"/>
    </source>
</evidence>
<keyword evidence="9" id="KW-0521">NADP</keyword>
<keyword evidence="5" id="KW-0444">Lipid biosynthesis</keyword>
<dbReference type="PANTHER" id="PTHR10556">
    <property type="entry name" value="3-OXO-5-ALPHA-STEROID 4-DEHYDROGENASE"/>
    <property type="match status" value="1"/>
</dbReference>
<feature type="transmembrane region" description="Helical" evidence="15">
    <location>
        <begin position="203"/>
        <end position="225"/>
    </location>
</feature>
<feature type="domain" description="Ubiquitin-like" evidence="16">
    <location>
        <begin position="33"/>
        <end position="83"/>
    </location>
</feature>
<dbReference type="Gene3D" id="3.10.20.90">
    <property type="entry name" value="Phosphatidylinositol 3-kinase Catalytic Subunit, Chain A, domain 1"/>
    <property type="match status" value="1"/>
</dbReference>
<dbReference type="SUPFAM" id="SSF54236">
    <property type="entry name" value="Ubiquitin-like"/>
    <property type="match status" value="1"/>
</dbReference>
<evidence type="ECO:0000256" key="13">
    <source>
        <dbReference type="ARBA" id="ARBA00023136"/>
    </source>
</evidence>
<dbReference type="Pfam" id="PF21696">
    <property type="entry name" value="TECR_N"/>
    <property type="match status" value="1"/>
</dbReference>
<name>A0A165TAX9_9APHY</name>